<evidence type="ECO:0000313" key="3">
    <source>
        <dbReference type="Proteomes" id="UP000676336"/>
    </source>
</evidence>
<dbReference type="InterPro" id="IPR000242">
    <property type="entry name" value="PTP_cat"/>
</dbReference>
<protein>
    <recommendedName>
        <fullName evidence="1">Tyrosine-protein phosphatase domain-containing protein</fullName>
    </recommendedName>
</protein>
<dbReference type="EMBL" id="CAJOBI010345798">
    <property type="protein sequence ID" value="CAF5217694.1"/>
    <property type="molecule type" value="Genomic_DNA"/>
</dbReference>
<accession>A0A8S3JM47</accession>
<dbReference type="PRINTS" id="PR00700">
    <property type="entry name" value="PRTYPHPHTASE"/>
</dbReference>
<dbReference type="Pfam" id="PF00102">
    <property type="entry name" value="Y_phosphatase"/>
    <property type="match status" value="1"/>
</dbReference>
<dbReference type="Proteomes" id="UP000676336">
    <property type="component" value="Unassembled WGS sequence"/>
</dbReference>
<feature type="domain" description="Tyrosine-protein phosphatase" evidence="1">
    <location>
        <begin position="19"/>
        <end position="111"/>
    </location>
</feature>
<dbReference type="Gene3D" id="3.90.190.10">
    <property type="entry name" value="Protein tyrosine phosphatase superfamily"/>
    <property type="match status" value="1"/>
</dbReference>
<organism evidence="2 3">
    <name type="scientific">Rotaria magnacalcarata</name>
    <dbReference type="NCBI Taxonomy" id="392030"/>
    <lineage>
        <taxon>Eukaryota</taxon>
        <taxon>Metazoa</taxon>
        <taxon>Spiralia</taxon>
        <taxon>Gnathifera</taxon>
        <taxon>Rotifera</taxon>
        <taxon>Eurotatoria</taxon>
        <taxon>Bdelloidea</taxon>
        <taxon>Philodinida</taxon>
        <taxon>Philodinidae</taxon>
        <taxon>Rotaria</taxon>
    </lineage>
</organism>
<feature type="non-terminal residue" evidence="2">
    <location>
        <position position="1"/>
    </location>
</feature>
<dbReference type="PROSITE" id="PS50055">
    <property type="entry name" value="TYR_PHOSPHATASE_PTP"/>
    <property type="match status" value="1"/>
</dbReference>
<dbReference type="AlphaFoldDB" id="A0A8S3JM47"/>
<evidence type="ECO:0000313" key="2">
    <source>
        <dbReference type="EMBL" id="CAF5217694.1"/>
    </source>
</evidence>
<dbReference type="InterPro" id="IPR029021">
    <property type="entry name" value="Prot-tyrosine_phosphatase-like"/>
</dbReference>
<gene>
    <name evidence="2" type="ORF">SMN809_LOCUS80605</name>
</gene>
<dbReference type="SUPFAM" id="SSF52799">
    <property type="entry name" value="(Phosphotyrosine protein) phosphatases II"/>
    <property type="match status" value="1"/>
</dbReference>
<feature type="non-terminal residue" evidence="2">
    <location>
        <position position="111"/>
    </location>
</feature>
<comment type="caution">
    <text evidence="2">The sequence shown here is derived from an EMBL/GenBank/DDBJ whole genome shotgun (WGS) entry which is preliminary data.</text>
</comment>
<sequence length="111" mass="12894">ELDDSSSQYRQSECDLQYKDYNRYSNISARGPWDSTAVRLRAVGSNPRDHDYINANEIKGLHGEKQYIACQGPLQETCEDFWDMIIQYGVKKIVMLTRIEEQNPHNPAQKL</sequence>
<name>A0A8S3JM47_9BILA</name>
<dbReference type="GO" id="GO:0004725">
    <property type="term" value="F:protein tyrosine phosphatase activity"/>
    <property type="evidence" value="ECO:0007669"/>
    <property type="project" value="InterPro"/>
</dbReference>
<dbReference type="InterPro" id="IPR050348">
    <property type="entry name" value="Protein-Tyr_Phosphatase"/>
</dbReference>
<dbReference type="PANTHER" id="PTHR19134:SF449">
    <property type="entry name" value="TYROSINE-PROTEIN PHOSPHATASE 1"/>
    <property type="match status" value="1"/>
</dbReference>
<proteinExistence type="predicted"/>
<evidence type="ECO:0000259" key="1">
    <source>
        <dbReference type="PROSITE" id="PS50055"/>
    </source>
</evidence>
<dbReference type="PANTHER" id="PTHR19134">
    <property type="entry name" value="RECEPTOR-TYPE TYROSINE-PROTEIN PHOSPHATASE"/>
    <property type="match status" value="1"/>
</dbReference>
<reference evidence="2" key="1">
    <citation type="submission" date="2021-02" db="EMBL/GenBank/DDBJ databases">
        <authorList>
            <person name="Nowell W R."/>
        </authorList>
    </citation>
    <scope>NUCLEOTIDE SEQUENCE</scope>
</reference>